<keyword evidence="3" id="KW-1185">Reference proteome</keyword>
<gene>
    <name evidence="2" type="ORF">M8C21_007083</name>
</gene>
<dbReference type="PANTHER" id="PTHR34451">
    <property type="entry name" value="PHD FINGER FAMILY PROTEIN"/>
    <property type="match status" value="1"/>
</dbReference>
<organism evidence="2 3">
    <name type="scientific">Ambrosia artemisiifolia</name>
    <name type="common">Common ragweed</name>
    <dbReference type="NCBI Taxonomy" id="4212"/>
    <lineage>
        <taxon>Eukaryota</taxon>
        <taxon>Viridiplantae</taxon>
        <taxon>Streptophyta</taxon>
        <taxon>Embryophyta</taxon>
        <taxon>Tracheophyta</taxon>
        <taxon>Spermatophyta</taxon>
        <taxon>Magnoliopsida</taxon>
        <taxon>eudicotyledons</taxon>
        <taxon>Gunneridae</taxon>
        <taxon>Pentapetalae</taxon>
        <taxon>asterids</taxon>
        <taxon>campanulids</taxon>
        <taxon>Asterales</taxon>
        <taxon>Asteraceae</taxon>
        <taxon>Asteroideae</taxon>
        <taxon>Heliantheae alliance</taxon>
        <taxon>Heliantheae</taxon>
        <taxon>Ambrosia</taxon>
    </lineage>
</organism>
<proteinExistence type="predicted"/>
<protein>
    <submittedName>
        <fullName evidence="2">Uncharacterized protein</fullName>
    </submittedName>
</protein>
<accession>A0AAD5GSW3</accession>
<reference evidence="2" key="1">
    <citation type="submission" date="2022-06" db="EMBL/GenBank/DDBJ databases">
        <title>Uncovering the hologenomic basis of an extraordinary plant invasion.</title>
        <authorList>
            <person name="Bieker V.C."/>
            <person name="Martin M.D."/>
            <person name="Gilbert T."/>
            <person name="Hodgins K."/>
            <person name="Battlay P."/>
            <person name="Petersen B."/>
            <person name="Wilson J."/>
        </authorList>
    </citation>
    <scope>NUCLEOTIDE SEQUENCE</scope>
    <source>
        <strain evidence="2">AA19_3_7</strain>
        <tissue evidence="2">Leaf</tissue>
    </source>
</reference>
<dbReference type="AlphaFoldDB" id="A0AAD5GSW3"/>
<feature type="region of interest" description="Disordered" evidence="1">
    <location>
        <begin position="277"/>
        <end position="300"/>
    </location>
</feature>
<evidence type="ECO:0000313" key="2">
    <source>
        <dbReference type="EMBL" id="KAI7752109.1"/>
    </source>
</evidence>
<evidence type="ECO:0000313" key="3">
    <source>
        <dbReference type="Proteomes" id="UP001206925"/>
    </source>
</evidence>
<name>A0AAD5GSW3_AMBAR</name>
<dbReference type="EMBL" id="JAMZMK010005755">
    <property type="protein sequence ID" value="KAI7752109.1"/>
    <property type="molecule type" value="Genomic_DNA"/>
</dbReference>
<feature type="compositionally biased region" description="Acidic residues" evidence="1">
    <location>
        <begin position="291"/>
        <end position="300"/>
    </location>
</feature>
<dbReference type="PANTHER" id="PTHR34451:SF7">
    <property type="entry name" value="PHD FINGER FAMILY PROTEIN"/>
    <property type="match status" value="1"/>
</dbReference>
<dbReference type="Proteomes" id="UP001206925">
    <property type="component" value="Unassembled WGS sequence"/>
</dbReference>
<evidence type="ECO:0000256" key="1">
    <source>
        <dbReference type="SAM" id="MobiDB-lite"/>
    </source>
</evidence>
<comment type="caution">
    <text evidence="2">The sequence shown here is derived from an EMBL/GenBank/DDBJ whole genome shotgun (WGS) entry which is preliminary data.</text>
</comment>
<sequence>MMKQDSIPTTPTLPTVCGQCGTDERTLLHNVRLRGNFRRLCTTCVLRLHPQCFCPACLGVYDRLPPDDAVVCYKCYSASHPSCVPSHSPVVGAIASSGRGPVPCSACLNPNLLVLNVGRVENGGRVGRVIDCGAARLLLAAGKIAAMSMGKAEVAAGMEAERRAKEAAYTKKRAREALDHVVRLMGREKRNVSVNVNVNVNGNGNGNVNNVVGNVVVSKDDDSNEVLKALNAVELKDNGGVVVDEKAVVMEVDVGGKESGAENGCVKSDEVVKIAQNGEEDQGVEKMQAVEENDVSENVN</sequence>